<dbReference type="InterPro" id="IPR002130">
    <property type="entry name" value="Cyclophilin-type_PPIase_dom"/>
</dbReference>
<dbReference type="PANTHER" id="PTHR11071:SF561">
    <property type="entry name" value="PEPTIDYL-PROLYL CIS-TRANS ISOMERASE D-RELATED"/>
    <property type="match status" value="1"/>
</dbReference>
<dbReference type="PROSITE" id="PS50072">
    <property type="entry name" value="CSA_PPIASE_2"/>
    <property type="match status" value="1"/>
</dbReference>
<dbReference type="PRINTS" id="PR00153">
    <property type="entry name" value="CSAPPISMRASE"/>
</dbReference>
<evidence type="ECO:0000313" key="5">
    <source>
        <dbReference type="Proteomes" id="UP000237347"/>
    </source>
</evidence>
<dbReference type="EMBL" id="PKMF04000455">
    <property type="protein sequence ID" value="KAK7830803.1"/>
    <property type="molecule type" value="Genomic_DNA"/>
</dbReference>
<evidence type="ECO:0000256" key="2">
    <source>
        <dbReference type="RuleBase" id="RU363019"/>
    </source>
</evidence>
<evidence type="ECO:0000256" key="1">
    <source>
        <dbReference type="ARBA" id="ARBA00007365"/>
    </source>
</evidence>
<comment type="caution">
    <text evidence="4">The sequence shown here is derived from an EMBL/GenBank/DDBJ whole genome shotgun (WGS) entry which is preliminary data.</text>
</comment>
<organism evidence="4 5">
    <name type="scientific">Quercus suber</name>
    <name type="common">Cork oak</name>
    <dbReference type="NCBI Taxonomy" id="58331"/>
    <lineage>
        <taxon>Eukaryota</taxon>
        <taxon>Viridiplantae</taxon>
        <taxon>Streptophyta</taxon>
        <taxon>Embryophyta</taxon>
        <taxon>Tracheophyta</taxon>
        <taxon>Spermatophyta</taxon>
        <taxon>Magnoliopsida</taxon>
        <taxon>eudicotyledons</taxon>
        <taxon>Gunneridae</taxon>
        <taxon>Pentapetalae</taxon>
        <taxon>rosids</taxon>
        <taxon>fabids</taxon>
        <taxon>Fagales</taxon>
        <taxon>Fagaceae</taxon>
        <taxon>Quercus</taxon>
    </lineage>
</organism>
<dbReference type="GO" id="GO:0016018">
    <property type="term" value="F:cyclosporin A binding"/>
    <property type="evidence" value="ECO:0007669"/>
    <property type="project" value="TreeGrafter"/>
</dbReference>
<feature type="domain" description="PPIase cyclophilin-type" evidence="3">
    <location>
        <begin position="1"/>
        <end position="83"/>
    </location>
</feature>
<reference evidence="4 5" key="1">
    <citation type="journal article" date="2018" name="Sci. Data">
        <title>The draft genome sequence of cork oak.</title>
        <authorList>
            <person name="Ramos A.M."/>
            <person name="Usie A."/>
            <person name="Barbosa P."/>
            <person name="Barros P.M."/>
            <person name="Capote T."/>
            <person name="Chaves I."/>
            <person name="Simoes F."/>
            <person name="Abreu I."/>
            <person name="Carrasquinho I."/>
            <person name="Faro C."/>
            <person name="Guimaraes J.B."/>
            <person name="Mendonca D."/>
            <person name="Nobrega F."/>
            <person name="Rodrigues L."/>
            <person name="Saibo N.J.M."/>
            <person name="Varela M.C."/>
            <person name="Egas C."/>
            <person name="Matos J."/>
            <person name="Miguel C.M."/>
            <person name="Oliveira M.M."/>
            <person name="Ricardo C.P."/>
            <person name="Goncalves S."/>
        </authorList>
    </citation>
    <scope>NUCLEOTIDE SEQUENCE [LARGE SCALE GENOMIC DNA]</scope>
    <source>
        <strain evidence="5">cv. HL8</strain>
    </source>
</reference>
<dbReference type="AlphaFoldDB" id="A0AAW0JVL0"/>
<comment type="similarity">
    <text evidence="1 2">Belongs to the cyclophilin-type PPIase family.</text>
</comment>
<name>A0AAW0JVL0_QUESU</name>
<dbReference type="SUPFAM" id="SSF50891">
    <property type="entry name" value="Cyclophilin-like"/>
    <property type="match status" value="1"/>
</dbReference>
<dbReference type="Gene3D" id="2.40.100.10">
    <property type="entry name" value="Cyclophilin-like"/>
    <property type="match status" value="1"/>
</dbReference>
<comment type="catalytic activity">
    <reaction evidence="2">
        <text>[protein]-peptidylproline (omega=180) = [protein]-peptidylproline (omega=0)</text>
        <dbReference type="Rhea" id="RHEA:16237"/>
        <dbReference type="Rhea" id="RHEA-COMP:10747"/>
        <dbReference type="Rhea" id="RHEA-COMP:10748"/>
        <dbReference type="ChEBI" id="CHEBI:83833"/>
        <dbReference type="ChEBI" id="CHEBI:83834"/>
        <dbReference type="EC" id="5.2.1.8"/>
    </reaction>
</comment>
<dbReference type="GO" id="GO:0006457">
    <property type="term" value="P:protein folding"/>
    <property type="evidence" value="ECO:0007669"/>
    <property type="project" value="TreeGrafter"/>
</dbReference>
<proteinExistence type="inferred from homology"/>
<keyword evidence="2" id="KW-0697">Rotamase</keyword>
<dbReference type="EC" id="5.2.1.8" evidence="2"/>
<evidence type="ECO:0000313" key="4">
    <source>
        <dbReference type="EMBL" id="KAK7830803.1"/>
    </source>
</evidence>
<dbReference type="GO" id="GO:0005737">
    <property type="term" value="C:cytoplasm"/>
    <property type="evidence" value="ECO:0007669"/>
    <property type="project" value="TreeGrafter"/>
</dbReference>
<dbReference type="Pfam" id="PF00160">
    <property type="entry name" value="Pro_isomerase"/>
    <property type="match status" value="1"/>
</dbReference>
<protein>
    <recommendedName>
        <fullName evidence="2">Peptidyl-prolyl cis-trans isomerase</fullName>
        <shortName evidence="2">PPIase</shortName>
        <ecNumber evidence="2">5.2.1.8</ecNumber>
    </recommendedName>
</protein>
<gene>
    <name evidence="4" type="primary">CYP_1</name>
    <name evidence="4" type="ORF">CFP56_027913</name>
</gene>
<accession>A0AAW0JVL0</accession>
<dbReference type="PANTHER" id="PTHR11071">
    <property type="entry name" value="PEPTIDYL-PROLYL CIS-TRANS ISOMERASE"/>
    <property type="match status" value="1"/>
</dbReference>
<keyword evidence="2 4" id="KW-0413">Isomerase</keyword>
<evidence type="ECO:0000259" key="3">
    <source>
        <dbReference type="PROSITE" id="PS50072"/>
    </source>
</evidence>
<keyword evidence="5" id="KW-1185">Reference proteome</keyword>
<dbReference type="Proteomes" id="UP000237347">
    <property type="component" value="Unassembled WGS sequence"/>
</dbReference>
<sequence length="100" mass="10795">MCQGGDFTAGNGTGGESIYDAKFADENFMEKHTGPKVLSMANAGLGTNGSQFFICTAKTDCVACGLGYFSWFRNHEHTKIKGETNCRDAISRAEQLAFVI</sequence>
<comment type="function">
    <text evidence="2">PPIases accelerate the folding of proteins. It catalyzes the cis-trans isomerization of proline imidic peptide bonds in oligopeptides.</text>
</comment>
<dbReference type="InterPro" id="IPR029000">
    <property type="entry name" value="Cyclophilin-like_dom_sf"/>
</dbReference>
<dbReference type="GO" id="GO:0003755">
    <property type="term" value="F:peptidyl-prolyl cis-trans isomerase activity"/>
    <property type="evidence" value="ECO:0007669"/>
    <property type="project" value="UniProtKB-UniRule"/>
</dbReference>